<dbReference type="Proteomes" id="UP000001568">
    <property type="component" value="Chromosome 5"/>
</dbReference>
<sequence length="152" mass="17251">MADASSLPRRILKEAQRLQQEPIPGIAVEVSETNLRHFFVVVEGPRGTAYEGGKFKLELFLPADYPMAPPEVFFRTKIYHPNTDKIGRICLDVLKDKWSPALQIRTILLSVQALMSAPNPDDPLRENVAEHWKTDEHGALQTAREWTAKYAK</sequence>
<accession>A4RXJ5</accession>
<dbReference type="Pfam" id="PF00179">
    <property type="entry name" value="UQ_con"/>
    <property type="match status" value="1"/>
</dbReference>
<name>A4RXJ5_OSTLU</name>
<dbReference type="SUPFAM" id="SSF54495">
    <property type="entry name" value="UBC-like"/>
    <property type="match status" value="1"/>
</dbReference>
<dbReference type="HOGENOM" id="CLU_030988_13_2_1"/>
<gene>
    <name evidence="2" type="ORF">OSTLU_38691</name>
</gene>
<evidence type="ECO:0000313" key="3">
    <source>
        <dbReference type="Proteomes" id="UP000001568"/>
    </source>
</evidence>
<proteinExistence type="predicted"/>
<dbReference type="eggNOG" id="KOG0417">
    <property type="taxonomic scope" value="Eukaryota"/>
</dbReference>
<feature type="domain" description="UBC core" evidence="1">
    <location>
        <begin position="6"/>
        <end position="152"/>
    </location>
</feature>
<dbReference type="Gene3D" id="3.10.110.10">
    <property type="entry name" value="Ubiquitin Conjugating Enzyme"/>
    <property type="match status" value="1"/>
</dbReference>
<dbReference type="KEGG" id="olu:OSTLU_38691"/>
<dbReference type="GeneID" id="5001709"/>
<dbReference type="FunFam" id="3.10.110.10:FF:000073">
    <property type="entry name" value="Ubiquitin-conjugating enzyme E2 N"/>
    <property type="match status" value="1"/>
</dbReference>
<protein>
    <recommendedName>
        <fullName evidence="1">UBC core domain-containing protein</fullName>
    </recommendedName>
</protein>
<reference evidence="2 3" key="1">
    <citation type="journal article" date="2007" name="Proc. Natl. Acad. Sci. U.S.A.">
        <title>The tiny eukaryote Ostreococcus provides genomic insights into the paradox of plankton speciation.</title>
        <authorList>
            <person name="Palenik B."/>
            <person name="Grimwood J."/>
            <person name="Aerts A."/>
            <person name="Rouze P."/>
            <person name="Salamov A."/>
            <person name="Putnam N."/>
            <person name="Dupont C."/>
            <person name="Jorgensen R."/>
            <person name="Derelle E."/>
            <person name="Rombauts S."/>
            <person name="Zhou K."/>
            <person name="Otillar R."/>
            <person name="Merchant S.S."/>
            <person name="Podell S."/>
            <person name="Gaasterland T."/>
            <person name="Napoli C."/>
            <person name="Gendler K."/>
            <person name="Manuell A."/>
            <person name="Tai V."/>
            <person name="Vallon O."/>
            <person name="Piganeau G."/>
            <person name="Jancek S."/>
            <person name="Heijde M."/>
            <person name="Jabbari K."/>
            <person name="Bowler C."/>
            <person name="Lohr M."/>
            <person name="Robbens S."/>
            <person name="Werner G."/>
            <person name="Dubchak I."/>
            <person name="Pazour G.J."/>
            <person name="Ren Q."/>
            <person name="Paulsen I."/>
            <person name="Delwiche C."/>
            <person name="Schmutz J."/>
            <person name="Rokhsar D."/>
            <person name="Van de Peer Y."/>
            <person name="Moreau H."/>
            <person name="Grigoriev I.V."/>
        </authorList>
    </citation>
    <scope>NUCLEOTIDE SEQUENCE [LARGE SCALE GENOMIC DNA]</scope>
    <source>
        <strain evidence="2 3">CCE9901</strain>
    </source>
</reference>
<dbReference type="RefSeq" id="XP_001418007.1">
    <property type="nucleotide sequence ID" value="XM_001417970.1"/>
</dbReference>
<dbReference type="PANTHER" id="PTHR24068">
    <property type="entry name" value="UBIQUITIN-CONJUGATING ENZYME E2"/>
    <property type="match status" value="1"/>
</dbReference>
<evidence type="ECO:0000259" key="1">
    <source>
        <dbReference type="PROSITE" id="PS50127"/>
    </source>
</evidence>
<keyword evidence="3" id="KW-1185">Reference proteome</keyword>
<dbReference type="EMBL" id="CP000585">
    <property type="protein sequence ID" value="ABO96300.1"/>
    <property type="molecule type" value="Genomic_DNA"/>
</dbReference>
<dbReference type="InterPro" id="IPR016135">
    <property type="entry name" value="UBQ-conjugating_enzyme/RWD"/>
</dbReference>
<dbReference type="PROSITE" id="PS50127">
    <property type="entry name" value="UBC_2"/>
    <property type="match status" value="1"/>
</dbReference>
<evidence type="ECO:0000313" key="2">
    <source>
        <dbReference type="EMBL" id="ABO96300.1"/>
    </source>
</evidence>
<dbReference type="OMA" id="AEPHEDN"/>
<dbReference type="Gramene" id="ABO96300">
    <property type="protein sequence ID" value="ABO96300"/>
    <property type="gene ID" value="OSTLU_38691"/>
</dbReference>
<organism evidence="2 3">
    <name type="scientific">Ostreococcus lucimarinus (strain CCE9901)</name>
    <dbReference type="NCBI Taxonomy" id="436017"/>
    <lineage>
        <taxon>Eukaryota</taxon>
        <taxon>Viridiplantae</taxon>
        <taxon>Chlorophyta</taxon>
        <taxon>Mamiellophyceae</taxon>
        <taxon>Mamiellales</taxon>
        <taxon>Bathycoccaceae</taxon>
        <taxon>Ostreococcus</taxon>
    </lineage>
</organism>
<dbReference type="OrthoDB" id="10252682at2759"/>
<dbReference type="SMART" id="SM00212">
    <property type="entry name" value="UBCc"/>
    <property type="match status" value="1"/>
</dbReference>
<dbReference type="CDD" id="cd23813">
    <property type="entry name" value="UBCc_UBE2N"/>
    <property type="match status" value="1"/>
</dbReference>
<dbReference type="AlphaFoldDB" id="A4RXJ5"/>
<dbReference type="InterPro" id="IPR000608">
    <property type="entry name" value="UBC"/>
</dbReference>
<dbReference type="STRING" id="436017.A4RXJ5"/>